<protein>
    <submittedName>
        <fullName evidence="2">Putative Zn-dependent protease, contains TPR repeats</fullName>
    </submittedName>
</protein>
<dbReference type="PANTHER" id="PTHR41775:SF1">
    <property type="entry name" value="PEPTIDASE M6-LIKE DOMAIN-CONTAINING PROTEIN"/>
    <property type="match status" value="1"/>
</dbReference>
<dbReference type="Pfam" id="PF05547">
    <property type="entry name" value="Peptidase_M6"/>
    <property type="match status" value="1"/>
</dbReference>
<name>A0A0C5VWZ5_9GAMM</name>
<feature type="domain" description="EF-hand" evidence="1">
    <location>
        <begin position="148"/>
        <end position="174"/>
    </location>
</feature>
<dbReference type="GO" id="GO:0006508">
    <property type="term" value="P:proteolysis"/>
    <property type="evidence" value="ECO:0007669"/>
    <property type="project" value="UniProtKB-KW"/>
</dbReference>
<dbReference type="KEGG" id="gsn:YC6258_02941"/>
<gene>
    <name evidence="2" type="ORF">YC6258_02941</name>
</gene>
<evidence type="ECO:0000259" key="1">
    <source>
        <dbReference type="PROSITE" id="PS50222"/>
    </source>
</evidence>
<sequence>MIRFVIFVMVVAVSLPVVAVVPAINDPINDRSMPVWTSSQVELLGRSALTRSTSRNIPAQVPLMMVMVDFSNQTFTTAQADWQQTMFAEEGSVNSYYQWTSNNRFSFIDAGSRRVSLGMNHPDSGSDFSAAKALIKTVLVTLSSSVDFSLYDGNGDGRVSPQELALVFVVAGYENAYGGASAPRPNIWAHQSYAGVTSDGVTLGSYVVVGELHGNHPATIGIIAHELGHLVFNLPDLYDRDGSSQGIGSWGLMGFGVWNTAYGKLGDSPARMLAWSREQTGFGNEVSIDETDKNILLQPGQYVKVRLSNYETLYLEQRDGSSFDAGLRGSGMLISHVDNRKSNNDDEDHKLIDIESADGMFDLDNNRNSGDAGDPFPGEGRVYEFGPDSTPSSLTYDGEDLGVRVYFGPDGDFSFDQSVRRSASNESASGSLGVFPGALVVVLVVGCRAGGRSRHV</sequence>
<dbReference type="Proteomes" id="UP000032266">
    <property type="component" value="Chromosome"/>
</dbReference>
<organism evidence="2 3">
    <name type="scientific">Gynuella sunshinyii YC6258</name>
    <dbReference type="NCBI Taxonomy" id="1445510"/>
    <lineage>
        <taxon>Bacteria</taxon>
        <taxon>Pseudomonadati</taxon>
        <taxon>Pseudomonadota</taxon>
        <taxon>Gammaproteobacteria</taxon>
        <taxon>Oceanospirillales</taxon>
        <taxon>Saccharospirillaceae</taxon>
        <taxon>Gynuella</taxon>
    </lineage>
</organism>
<evidence type="ECO:0000313" key="3">
    <source>
        <dbReference type="Proteomes" id="UP000032266"/>
    </source>
</evidence>
<proteinExistence type="predicted"/>
<dbReference type="InterPro" id="IPR018247">
    <property type="entry name" value="EF_Hand_1_Ca_BS"/>
</dbReference>
<dbReference type="InterPro" id="IPR002048">
    <property type="entry name" value="EF_hand_dom"/>
</dbReference>
<dbReference type="PANTHER" id="PTHR41775">
    <property type="entry name" value="SECRETED PROTEIN-RELATED"/>
    <property type="match status" value="1"/>
</dbReference>
<accession>A0A0C5VWZ5</accession>
<evidence type="ECO:0000313" key="2">
    <source>
        <dbReference type="EMBL" id="AJQ94979.1"/>
    </source>
</evidence>
<dbReference type="PROSITE" id="PS00018">
    <property type="entry name" value="EF_HAND_1"/>
    <property type="match status" value="1"/>
</dbReference>
<dbReference type="AlphaFoldDB" id="A0A0C5VWZ5"/>
<dbReference type="EMBL" id="CP007142">
    <property type="protein sequence ID" value="AJQ94979.1"/>
    <property type="molecule type" value="Genomic_DNA"/>
</dbReference>
<keyword evidence="3" id="KW-1185">Reference proteome</keyword>
<keyword evidence="2" id="KW-0645">Protease</keyword>
<dbReference type="GO" id="GO:0008233">
    <property type="term" value="F:peptidase activity"/>
    <property type="evidence" value="ECO:0007669"/>
    <property type="project" value="UniProtKB-KW"/>
</dbReference>
<keyword evidence="2" id="KW-0378">Hydrolase</keyword>
<dbReference type="HOGENOM" id="CLU_035035_0_0_6"/>
<dbReference type="InterPro" id="IPR008757">
    <property type="entry name" value="Peptidase_M6-like_domain"/>
</dbReference>
<dbReference type="GO" id="GO:0005509">
    <property type="term" value="F:calcium ion binding"/>
    <property type="evidence" value="ECO:0007669"/>
    <property type="project" value="InterPro"/>
</dbReference>
<reference evidence="2 3" key="1">
    <citation type="submission" date="2014-01" db="EMBL/GenBank/DDBJ databases">
        <title>Full genme sequencing of cellulolytic bacterium Gynuella sunshinyii YC6258T gen. nov., sp. nov.</title>
        <authorList>
            <person name="Khan H."/>
            <person name="Chung E.J."/>
            <person name="Chung Y.R."/>
        </authorList>
    </citation>
    <scope>NUCLEOTIDE SEQUENCE [LARGE SCALE GENOMIC DNA]</scope>
    <source>
        <strain evidence="2 3">YC6258</strain>
    </source>
</reference>
<dbReference type="PROSITE" id="PS50222">
    <property type="entry name" value="EF_HAND_2"/>
    <property type="match status" value="1"/>
</dbReference>
<dbReference type="NCBIfam" id="TIGR03296">
    <property type="entry name" value="M6dom_TIGR03296"/>
    <property type="match status" value="1"/>
</dbReference>
<dbReference type="STRING" id="1445510.YC6258_02941"/>